<gene>
    <name evidence="3" type="ORF">CALCODRAFT_427331</name>
</gene>
<evidence type="ECO:0000313" key="4">
    <source>
        <dbReference type="Proteomes" id="UP000076842"/>
    </source>
</evidence>
<organism evidence="3 4">
    <name type="scientific">Calocera cornea HHB12733</name>
    <dbReference type="NCBI Taxonomy" id="1353952"/>
    <lineage>
        <taxon>Eukaryota</taxon>
        <taxon>Fungi</taxon>
        <taxon>Dikarya</taxon>
        <taxon>Basidiomycota</taxon>
        <taxon>Agaricomycotina</taxon>
        <taxon>Dacrymycetes</taxon>
        <taxon>Dacrymycetales</taxon>
        <taxon>Dacrymycetaceae</taxon>
        <taxon>Calocera</taxon>
    </lineage>
</organism>
<dbReference type="AlphaFoldDB" id="A0A165JBQ3"/>
<dbReference type="InParanoid" id="A0A165JBQ3"/>
<protein>
    <recommendedName>
        <fullName evidence="2">Integrase core domain-containing protein</fullName>
    </recommendedName>
</protein>
<dbReference type="STRING" id="1353952.A0A165JBQ3"/>
<name>A0A165JBQ3_9BASI</name>
<evidence type="ECO:0000313" key="3">
    <source>
        <dbReference type="EMBL" id="KZT61631.1"/>
    </source>
</evidence>
<dbReference type="PANTHER" id="PTHR46177">
    <property type="entry name" value="INTEGRASE CATALYTIC DOMAIN-CONTAINING PROTEIN"/>
    <property type="match status" value="1"/>
</dbReference>
<feature type="region of interest" description="Disordered" evidence="1">
    <location>
        <begin position="375"/>
        <end position="438"/>
    </location>
</feature>
<feature type="non-terminal residue" evidence="3">
    <location>
        <position position="1"/>
    </location>
</feature>
<evidence type="ECO:0000256" key="1">
    <source>
        <dbReference type="SAM" id="MobiDB-lite"/>
    </source>
</evidence>
<dbReference type="InterPro" id="IPR058913">
    <property type="entry name" value="Integrase_dom_put"/>
</dbReference>
<reference evidence="3 4" key="1">
    <citation type="journal article" date="2016" name="Mol. Biol. Evol.">
        <title>Comparative Genomics of Early-Diverging Mushroom-Forming Fungi Provides Insights into the Origins of Lignocellulose Decay Capabilities.</title>
        <authorList>
            <person name="Nagy L.G."/>
            <person name="Riley R."/>
            <person name="Tritt A."/>
            <person name="Adam C."/>
            <person name="Daum C."/>
            <person name="Floudas D."/>
            <person name="Sun H."/>
            <person name="Yadav J.S."/>
            <person name="Pangilinan J."/>
            <person name="Larsson K.H."/>
            <person name="Matsuura K."/>
            <person name="Barry K."/>
            <person name="Labutti K."/>
            <person name="Kuo R."/>
            <person name="Ohm R.A."/>
            <person name="Bhattacharya S.S."/>
            <person name="Shirouzu T."/>
            <person name="Yoshinaga Y."/>
            <person name="Martin F.M."/>
            <person name="Grigoriev I.V."/>
            <person name="Hibbett D.S."/>
        </authorList>
    </citation>
    <scope>NUCLEOTIDE SEQUENCE [LARGE SCALE GENOMIC DNA]</scope>
    <source>
        <strain evidence="3 4">HHB12733</strain>
    </source>
</reference>
<keyword evidence="4" id="KW-1185">Reference proteome</keyword>
<dbReference type="PANTHER" id="PTHR46177:SF1">
    <property type="entry name" value="INTEGRASE CATALYTIC DOMAIN-CONTAINING PROTEIN"/>
    <property type="match status" value="1"/>
</dbReference>
<feature type="compositionally biased region" description="Basic and acidic residues" evidence="1">
    <location>
        <begin position="425"/>
        <end position="438"/>
    </location>
</feature>
<feature type="compositionally biased region" description="Basic and acidic residues" evidence="1">
    <location>
        <begin position="377"/>
        <end position="391"/>
    </location>
</feature>
<proteinExistence type="predicted"/>
<dbReference type="Pfam" id="PF24764">
    <property type="entry name" value="rva_4"/>
    <property type="match status" value="1"/>
</dbReference>
<evidence type="ECO:0000259" key="2">
    <source>
        <dbReference type="Pfam" id="PF24764"/>
    </source>
</evidence>
<dbReference type="Proteomes" id="UP000076842">
    <property type="component" value="Unassembled WGS sequence"/>
</dbReference>
<accession>A0A165JBQ3</accession>
<dbReference type="EMBL" id="KV423921">
    <property type="protein sequence ID" value="KZT61631.1"/>
    <property type="molecule type" value="Genomic_DNA"/>
</dbReference>
<dbReference type="OrthoDB" id="5946233at2759"/>
<feature type="compositionally biased region" description="Acidic residues" evidence="1">
    <location>
        <begin position="392"/>
        <end position="424"/>
    </location>
</feature>
<sequence>SKKTVSRRRKAMKLQSVRQQGHTLVSLRPHVEPVLRKFPNAGVKRIKDWLALKQVFVSEHLIREYNRRFHPEEVRRRQGKRLKRAKAWSEGVFATIAVDQHDKWHEYGLFLHLGVETFSGALLWIEPWWTNKNPRLILSFYLQTVRKHGGIPLITQSDPGSENNGIANAQTMLRQRLDPSLIGKLQHRWMRGHTNIKPEIRWSQLRREFTRAFEDLFAFGVNQGWYSKHDLLQKLVFRWLAIPFLKKNLDEYVRMYNTSKPRRDKNKVLPRGRPEHILYHPSRFDNAHNFKILADEEDFRVVEELYAPRDHPVFRLVPPLFEMEIRGYFKEIDEPEVTMESFWEIYGYLLNAFLRSSSRDRMMTTLALQAEEEMTIEGEHMELVEGERVPDEWEETDEEGDTESDSDVPDLDWSEESLGDEEESRDVIREVEDLTKGL</sequence>
<feature type="domain" description="Integrase core" evidence="2">
    <location>
        <begin position="98"/>
        <end position="267"/>
    </location>
</feature>